<evidence type="ECO:0000256" key="1">
    <source>
        <dbReference type="SAM" id="SignalP"/>
    </source>
</evidence>
<feature type="chain" id="PRO_5032984766" evidence="1">
    <location>
        <begin position="27"/>
        <end position="174"/>
    </location>
</feature>
<dbReference type="Pfam" id="PF14059">
    <property type="entry name" value="DUF4251"/>
    <property type="match status" value="1"/>
</dbReference>
<evidence type="ECO:0000313" key="3">
    <source>
        <dbReference type="Proteomes" id="UP000553459"/>
    </source>
</evidence>
<dbReference type="EMBL" id="JAAABJ010000651">
    <property type="protein sequence ID" value="NAW52205.1"/>
    <property type="molecule type" value="Genomic_DNA"/>
</dbReference>
<keyword evidence="3" id="KW-1185">Reference proteome</keyword>
<gene>
    <name evidence="2" type="ORF">GNY06_12745</name>
</gene>
<evidence type="ECO:0000313" key="2">
    <source>
        <dbReference type="EMBL" id="NAW52205.1"/>
    </source>
</evidence>
<dbReference type="AlphaFoldDB" id="A0A845PX44"/>
<proteinExistence type="predicted"/>
<organism evidence="2 3">
    <name type="scientific">Elizabethkingia argenteiflava</name>
    <dbReference type="NCBI Taxonomy" id="2681556"/>
    <lineage>
        <taxon>Bacteria</taxon>
        <taxon>Pseudomonadati</taxon>
        <taxon>Bacteroidota</taxon>
        <taxon>Flavobacteriia</taxon>
        <taxon>Flavobacteriales</taxon>
        <taxon>Weeksellaceae</taxon>
        <taxon>Elizabethkingia</taxon>
    </lineage>
</organism>
<reference evidence="2 3" key="1">
    <citation type="submission" date="2019-11" db="EMBL/GenBank/DDBJ databases">
        <title>Characterization of Elizabethkingia argenteiflava sp. nov., isolated from inner surface of Soybean Pods.</title>
        <authorList>
            <person name="Mo S."/>
        </authorList>
    </citation>
    <scope>NUCLEOTIDE SEQUENCE [LARGE SCALE GENOMIC DNA]</scope>
    <source>
        <strain evidence="2 3">YB22</strain>
    </source>
</reference>
<keyword evidence="1" id="KW-0732">Signal</keyword>
<dbReference type="Proteomes" id="UP000553459">
    <property type="component" value="Unassembled WGS sequence"/>
</dbReference>
<name>A0A845PX44_9FLAO</name>
<dbReference type="Gene3D" id="2.40.128.410">
    <property type="match status" value="1"/>
</dbReference>
<comment type="caution">
    <text evidence="2">The sequence shown here is derived from an EMBL/GenBank/DDBJ whole genome shotgun (WGS) entry which is preliminary data.</text>
</comment>
<protein>
    <submittedName>
        <fullName evidence="2">DUF4251 domain-containing protein</fullName>
    </submittedName>
</protein>
<accession>A0A845PX44</accession>
<sequence>MKKLCIGLLMGLFIPCIIGCSSTVNYAEASKVIDLVEQDNYTFVATKAYPMDQATMNILGSLRPTGSGWGILNLDYVYGFSLEHTLIKVDLPYFGRVFSPTIDPSKNSVKFKSKNISILKKKNKNRYYVTLQIHDVQNIQTMYLDIFNNGKARLSINFTDRQPISYDGYIDKGL</sequence>
<dbReference type="InterPro" id="IPR025347">
    <property type="entry name" value="DUF4251"/>
</dbReference>
<feature type="signal peptide" evidence="1">
    <location>
        <begin position="1"/>
        <end position="26"/>
    </location>
</feature>
<dbReference type="RefSeq" id="WP_166520454.1">
    <property type="nucleotide sequence ID" value="NZ_JAAABJ010000651.1"/>
</dbReference>